<reference evidence="2 3" key="1">
    <citation type="journal article" date="2014" name="World J. Microbiol. Biotechnol.">
        <title>Biodiversity and physiological characteristics of Antarctic and Arctic lichens-associated bacteria.</title>
        <authorList>
            <person name="Lee Y.M."/>
            <person name="Kim E.H."/>
            <person name="Lee H.K."/>
            <person name="Hong S.G."/>
        </authorList>
    </citation>
    <scope>NUCLEOTIDE SEQUENCE [LARGE SCALE GENOMIC DNA]</scope>
    <source>
        <strain evidence="2 3">PAMC 26569</strain>
    </source>
</reference>
<dbReference type="PROSITE" id="PS51340">
    <property type="entry name" value="MOSC"/>
    <property type="match status" value="1"/>
</dbReference>
<dbReference type="Proteomes" id="UP000500767">
    <property type="component" value="Chromosome"/>
</dbReference>
<protein>
    <submittedName>
        <fullName evidence="2">Divergent polysaccharide deacetylase family protein</fullName>
    </submittedName>
</protein>
<accession>A0A6M8HMM2</accession>
<dbReference type="GO" id="GO:0030151">
    <property type="term" value="F:molybdenum ion binding"/>
    <property type="evidence" value="ECO:0007669"/>
    <property type="project" value="InterPro"/>
</dbReference>
<dbReference type="GO" id="GO:0005975">
    <property type="term" value="P:carbohydrate metabolic process"/>
    <property type="evidence" value="ECO:0007669"/>
    <property type="project" value="InterPro"/>
</dbReference>
<dbReference type="InterPro" id="IPR006837">
    <property type="entry name" value="Divergent_DAC"/>
</dbReference>
<evidence type="ECO:0000259" key="1">
    <source>
        <dbReference type="PROSITE" id="PS51340"/>
    </source>
</evidence>
<gene>
    <name evidence="2" type="ORF">HN018_05580</name>
</gene>
<dbReference type="CDD" id="cd10936">
    <property type="entry name" value="CE4_DAC2"/>
    <property type="match status" value="1"/>
</dbReference>
<dbReference type="SUPFAM" id="SSF88713">
    <property type="entry name" value="Glycoside hydrolase/deacetylase"/>
    <property type="match status" value="1"/>
</dbReference>
<evidence type="ECO:0000313" key="2">
    <source>
        <dbReference type="EMBL" id="QKE89585.1"/>
    </source>
</evidence>
<dbReference type="EMBL" id="CP053708">
    <property type="protein sequence ID" value="QKE89585.1"/>
    <property type="molecule type" value="Genomic_DNA"/>
</dbReference>
<feature type="domain" description="MOSC" evidence="1">
    <location>
        <begin position="290"/>
        <end position="365"/>
    </location>
</feature>
<evidence type="ECO:0000313" key="3">
    <source>
        <dbReference type="Proteomes" id="UP000500767"/>
    </source>
</evidence>
<dbReference type="Pfam" id="PF04748">
    <property type="entry name" value="Polysacc_deac_2"/>
    <property type="match status" value="1"/>
</dbReference>
<dbReference type="GO" id="GO:0030170">
    <property type="term" value="F:pyridoxal phosphate binding"/>
    <property type="evidence" value="ECO:0007669"/>
    <property type="project" value="InterPro"/>
</dbReference>
<dbReference type="GO" id="GO:0003824">
    <property type="term" value="F:catalytic activity"/>
    <property type="evidence" value="ECO:0007669"/>
    <property type="project" value="InterPro"/>
</dbReference>
<dbReference type="InterPro" id="IPR005302">
    <property type="entry name" value="MoCF_Sase_C"/>
</dbReference>
<dbReference type="PANTHER" id="PTHR30105:SF2">
    <property type="entry name" value="DIVERGENT POLYSACCHARIDE DEACETYLASE SUPERFAMILY"/>
    <property type="match status" value="1"/>
</dbReference>
<dbReference type="KEGG" id="lck:HN018_05580"/>
<keyword evidence="3" id="KW-1185">Reference proteome</keyword>
<proteinExistence type="predicted"/>
<name>A0A6M8HMM2_9PROT</name>
<dbReference type="Gene3D" id="3.20.20.370">
    <property type="entry name" value="Glycoside hydrolase/deacetylase"/>
    <property type="match status" value="1"/>
</dbReference>
<dbReference type="PANTHER" id="PTHR30105">
    <property type="entry name" value="UNCHARACTERIZED YIBQ-RELATED"/>
    <property type="match status" value="1"/>
</dbReference>
<dbReference type="AlphaFoldDB" id="A0A6M8HMM2"/>
<dbReference type="RefSeq" id="WP_171834577.1">
    <property type="nucleotide sequence ID" value="NZ_CP053708.1"/>
</dbReference>
<sequence length="365" mass="37826">MHPAGRVLVGVWATILVLGGGGALLLQVMGPPGMHPVARPVPTLKPILATAIIPAIPLAAAPQPVAVTVALAAPDPALLEPAPDFNGRMLPRIAADGRRPADVYAAHPGLPAHGAVVAVLVEGLGLSDAVSRAAVDDLPAAVSLGFSPYAPAFDQAGQSSLADAARRAGHETLLSLPMEPAGSPLDDEGPQALSTTIDLDQDRRALQWTLSRLQGYVGVTNALSGLRGDRFANAGAFEMVAKALAARGLIYVDAGTGVHTGDAVPVRDRVDADLTIDDQPDAADIEARLSRLEQIALTQGSALGIAGPLRPVTIERLQAWSRHLADRGVTLIPVTALLAWRRADASRVHPVMAHLPIPANPERPL</sequence>
<dbReference type="InterPro" id="IPR011330">
    <property type="entry name" value="Glyco_hydro/deAcase_b/a-brl"/>
</dbReference>
<organism evidence="2 3">
    <name type="scientific">Lichenicola cladoniae</name>
    <dbReference type="NCBI Taxonomy" id="1484109"/>
    <lineage>
        <taxon>Bacteria</taxon>
        <taxon>Pseudomonadati</taxon>
        <taxon>Pseudomonadota</taxon>
        <taxon>Alphaproteobacteria</taxon>
        <taxon>Acetobacterales</taxon>
        <taxon>Acetobacteraceae</taxon>
        <taxon>Lichenicola</taxon>
    </lineage>
</organism>